<dbReference type="PANTHER" id="PTHR43243:SF4">
    <property type="entry name" value="CATIONIC AMINO ACID TRANSPORTER 4"/>
    <property type="match status" value="1"/>
</dbReference>
<dbReference type="AlphaFoldDB" id="A0A7J9UYQ1"/>
<keyword evidence="4 7" id="KW-1133">Transmembrane helix</keyword>
<dbReference type="RefSeq" id="WP_226909538.1">
    <property type="nucleotide sequence ID" value="NZ_BAAAOT010000005.1"/>
</dbReference>
<feature type="transmembrane region" description="Helical" evidence="7">
    <location>
        <begin position="151"/>
        <end position="171"/>
    </location>
</feature>
<proteinExistence type="predicted"/>
<feature type="transmembrane region" description="Helical" evidence="7">
    <location>
        <begin position="401"/>
        <end position="421"/>
    </location>
</feature>
<dbReference type="Gene3D" id="1.20.1740.10">
    <property type="entry name" value="Amino acid/polyamine transporter I"/>
    <property type="match status" value="1"/>
</dbReference>
<dbReference type="PANTHER" id="PTHR43243">
    <property type="entry name" value="INNER MEMBRANE TRANSPORTER YGJI-RELATED"/>
    <property type="match status" value="1"/>
</dbReference>
<keyword evidence="3 7" id="KW-0812">Transmembrane</keyword>
<dbReference type="EMBL" id="WHPD01001941">
    <property type="protein sequence ID" value="MPV88804.1"/>
    <property type="molecule type" value="Genomic_DNA"/>
</dbReference>
<sequence>MAQHRVKSVEASLRDTEQPEHRLSRNLSALDLTVFGVGVIIGTGIFVLTGVVAKTQAGPAVALSFVVAGVVCGFAALCYAEFASTVPVAGSAYTFSYATFGEFIAWIIGWDLVLELALGAATVSVGWSGYFNQLLGDLGIPLPASIAGETATVNIPAMFIALLMTGVLVLGIKLSSRVTTVIVAIKIAIVLLVIVLGLFYVQAANYSPFVPPSQPTSTTGGSALTAPLIQLIAGFTPSTFGVGGIFAGAAIVFFAFIGFDIVATAAEETKNPKRDLPRGIIASLTVCTLLYVAVSLVVVGMQNYTELSTDAPLAEAFRSVGLPFVSALISVGALAGLTSVVMILMLGQSRVLFAMSRDHLLSPGLGAVHPRYRTPYRITIFTGIVVAVLGGLVPLGTLAELVNIGTLFAFVLVSIGVIVLRRTRPDLHRSFRVPWVPVLPILSAAACLWLMLNLPAETWLRFAIWMVIGLVLYFVYSRQHSRLAPGAAGGGEEVRRTASFGGAAPLAGGGPAGRGTMPPAGGAMPPAGGAMPPAGGGAPPAGGTAPPSRADEPR</sequence>
<dbReference type="GO" id="GO:0015171">
    <property type="term" value="F:amino acid transmembrane transporter activity"/>
    <property type="evidence" value="ECO:0007669"/>
    <property type="project" value="TreeGrafter"/>
</dbReference>
<feature type="transmembrane region" description="Helical" evidence="7">
    <location>
        <begin position="280"/>
        <end position="301"/>
    </location>
</feature>
<evidence type="ECO:0000256" key="6">
    <source>
        <dbReference type="SAM" id="MobiDB-lite"/>
    </source>
</evidence>
<protein>
    <submittedName>
        <fullName evidence="8">Amino acid permease</fullName>
    </submittedName>
</protein>
<feature type="region of interest" description="Disordered" evidence="6">
    <location>
        <begin position="503"/>
        <end position="554"/>
    </location>
</feature>
<evidence type="ECO:0000256" key="1">
    <source>
        <dbReference type="ARBA" id="ARBA00004141"/>
    </source>
</evidence>
<feature type="transmembrane region" description="Helical" evidence="7">
    <location>
        <begin position="458"/>
        <end position="476"/>
    </location>
</feature>
<feature type="transmembrane region" description="Helical" evidence="7">
    <location>
        <begin position="103"/>
        <end position="131"/>
    </location>
</feature>
<dbReference type="Proteomes" id="UP000429644">
    <property type="component" value="Unassembled WGS sequence"/>
</dbReference>
<feature type="transmembrane region" description="Helical" evidence="7">
    <location>
        <begin position="59"/>
        <end position="82"/>
    </location>
</feature>
<feature type="transmembrane region" description="Helical" evidence="7">
    <location>
        <begin position="240"/>
        <end position="259"/>
    </location>
</feature>
<dbReference type="PIRSF" id="PIRSF006060">
    <property type="entry name" value="AA_transporter"/>
    <property type="match status" value="1"/>
</dbReference>
<keyword evidence="2" id="KW-0813">Transport</keyword>
<feature type="transmembrane region" description="Helical" evidence="7">
    <location>
        <begin position="321"/>
        <end position="347"/>
    </location>
</feature>
<feature type="transmembrane region" description="Helical" evidence="7">
    <location>
        <begin position="32"/>
        <end position="53"/>
    </location>
</feature>
<keyword evidence="9" id="KW-1185">Reference proteome</keyword>
<evidence type="ECO:0000256" key="2">
    <source>
        <dbReference type="ARBA" id="ARBA00022448"/>
    </source>
</evidence>
<accession>A0A7J9UYQ1</accession>
<evidence type="ECO:0000256" key="5">
    <source>
        <dbReference type="ARBA" id="ARBA00023136"/>
    </source>
</evidence>
<evidence type="ECO:0000256" key="3">
    <source>
        <dbReference type="ARBA" id="ARBA00022692"/>
    </source>
</evidence>
<evidence type="ECO:0000313" key="9">
    <source>
        <dbReference type="Proteomes" id="UP000429644"/>
    </source>
</evidence>
<reference evidence="8 9" key="1">
    <citation type="submission" date="2019-10" db="EMBL/GenBank/DDBJ databases">
        <title>Georgenia wutianyii sp. nov. and Georgenia yuyongxinii sp. nov. isolated from plateau pika (Ochotona curzoniae) in the Qinghai-Tibet plateau of China.</title>
        <authorList>
            <person name="Tian Z."/>
        </authorList>
    </citation>
    <scope>NUCLEOTIDE SEQUENCE [LARGE SCALE GENOMIC DNA]</scope>
    <source>
        <strain evidence="8 9">JCM 15130</strain>
    </source>
</reference>
<organism evidence="8 9">
    <name type="scientific">Georgenia ruanii</name>
    <dbReference type="NCBI Taxonomy" id="348442"/>
    <lineage>
        <taxon>Bacteria</taxon>
        <taxon>Bacillati</taxon>
        <taxon>Actinomycetota</taxon>
        <taxon>Actinomycetes</taxon>
        <taxon>Micrococcales</taxon>
        <taxon>Bogoriellaceae</taxon>
        <taxon>Georgenia</taxon>
    </lineage>
</organism>
<dbReference type="Pfam" id="PF13520">
    <property type="entry name" value="AA_permease_2"/>
    <property type="match status" value="1"/>
</dbReference>
<feature type="transmembrane region" description="Helical" evidence="7">
    <location>
        <begin position="433"/>
        <end position="452"/>
    </location>
</feature>
<name>A0A7J9UYQ1_9MICO</name>
<feature type="transmembrane region" description="Helical" evidence="7">
    <location>
        <begin position="178"/>
        <end position="201"/>
    </location>
</feature>
<keyword evidence="5 7" id="KW-0472">Membrane</keyword>
<evidence type="ECO:0000256" key="4">
    <source>
        <dbReference type="ARBA" id="ARBA00022989"/>
    </source>
</evidence>
<dbReference type="GO" id="GO:0016020">
    <property type="term" value="C:membrane"/>
    <property type="evidence" value="ECO:0007669"/>
    <property type="project" value="UniProtKB-SubCell"/>
</dbReference>
<evidence type="ECO:0000313" key="8">
    <source>
        <dbReference type="EMBL" id="MPV88804.1"/>
    </source>
</evidence>
<feature type="transmembrane region" description="Helical" evidence="7">
    <location>
        <begin position="378"/>
        <end position="395"/>
    </location>
</feature>
<evidence type="ECO:0000256" key="7">
    <source>
        <dbReference type="SAM" id="Phobius"/>
    </source>
</evidence>
<comment type="caution">
    <text evidence="8">The sequence shown here is derived from an EMBL/GenBank/DDBJ whole genome shotgun (WGS) entry which is preliminary data.</text>
</comment>
<gene>
    <name evidence="8" type="ORF">GB882_09000</name>
</gene>
<feature type="compositionally biased region" description="Low complexity" evidence="6">
    <location>
        <begin position="514"/>
        <end position="533"/>
    </location>
</feature>
<comment type="subcellular location">
    <subcellularLocation>
        <location evidence="1">Membrane</location>
        <topology evidence="1">Multi-pass membrane protein</topology>
    </subcellularLocation>
</comment>
<dbReference type="InterPro" id="IPR002293">
    <property type="entry name" value="AA/rel_permease1"/>
</dbReference>